<dbReference type="GO" id="GO:0043161">
    <property type="term" value="P:proteasome-mediated ubiquitin-dependent protein catabolic process"/>
    <property type="evidence" value="ECO:0007669"/>
    <property type="project" value="TreeGrafter"/>
</dbReference>
<dbReference type="AlphaFoldDB" id="A0A8B8E9U8"/>
<organism evidence="3 4">
    <name type="scientific">Crassostrea virginica</name>
    <name type="common">Eastern oyster</name>
    <dbReference type="NCBI Taxonomy" id="6565"/>
    <lineage>
        <taxon>Eukaryota</taxon>
        <taxon>Metazoa</taxon>
        <taxon>Spiralia</taxon>
        <taxon>Lophotrochozoa</taxon>
        <taxon>Mollusca</taxon>
        <taxon>Bivalvia</taxon>
        <taxon>Autobranchia</taxon>
        <taxon>Pteriomorphia</taxon>
        <taxon>Ostreida</taxon>
        <taxon>Ostreoidea</taxon>
        <taxon>Ostreidae</taxon>
        <taxon>Crassostrea</taxon>
    </lineage>
</organism>
<accession>A0A8B8E9U8</accession>
<dbReference type="PROSITE" id="PS51125">
    <property type="entry name" value="NHL"/>
    <property type="match status" value="1"/>
</dbReference>
<dbReference type="RefSeq" id="XP_022336256.1">
    <property type="nucleotide sequence ID" value="XM_022480548.1"/>
</dbReference>
<keyword evidence="1" id="KW-0677">Repeat</keyword>
<dbReference type="KEGG" id="cvn:111132724"/>
<dbReference type="InterPro" id="IPR050952">
    <property type="entry name" value="TRIM-NHL_E3_ligases"/>
</dbReference>
<dbReference type="Pfam" id="PF01436">
    <property type="entry name" value="NHL"/>
    <property type="match status" value="1"/>
</dbReference>
<evidence type="ECO:0000256" key="2">
    <source>
        <dbReference type="PROSITE-ProRule" id="PRU00504"/>
    </source>
</evidence>
<sequence length="239" mass="26896">MTLYNLHGEVVKFIPTKSGKVPRDIAVTRCGDLVYTDYEDSSINIVEMKRIQTLITLTRTEWRPRVLCSTFSGELLVIIESRDGKQTKVVRYSGSKEKQSIQWDDCGKPLYSTGRLFNYEYIAENGNFDICVADNKACISSGAVIVVNAAGRLRFRYTGPFSTSKGSFDPLGITTNSKGRILIADYCNHRIHIVDQDGEFICYIKNCHLEDPCGICVDSKDNLFVAEVTGKVMKIQMYN</sequence>
<proteinExistence type="predicted"/>
<dbReference type="OrthoDB" id="6128620at2759"/>
<keyword evidence="3" id="KW-1185">Reference proteome</keyword>
<feature type="repeat" description="NHL" evidence="2">
    <location>
        <begin position="170"/>
        <end position="197"/>
    </location>
</feature>
<reference evidence="4" key="1">
    <citation type="submission" date="2025-08" db="UniProtKB">
        <authorList>
            <consortium name="RefSeq"/>
        </authorList>
    </citation>
    <scope>IDENTIFICATION</scope>
    <source>
        <tissue evidence="4">Whole sample</tissue>
    </source>
</reference>
<dbReference type="PANTHER" id="PTHR24104">
    <property type="entry name" value="E3 UBIQUITIN-PROTEIN LIGASE NHLRC1-RELATED"/>
    <property type="match status" value="1"/>
</dbReference>
<dbReference type="SUPFAM" id="SSF101898">
    <property type="entry name" value="NHL repeat"/>
    <property type="match status" value="1"/>
</dbReference>
<dbReference type="GO" id="GO:0000209">
    <property type="term" value="P:protein polyubiquitination"/>
    <property type="evidence" value="ECO:0007669"/>
    <property type="project" value="TreeGrafter"/>
</dbReference>
<name>A0A8B8E9U8_CRAVI</name>
<dbReference type="PANTHER" id="PTHR24104:SF25">
    <property type="entry name" value="PROTEIN LIN-41"/>
    <property type="match status" value="1"/>
</dbReference>
<evidence type="ECO:0000256" key="1">
    <source>
        <dbReference type="ARBA" id="ARBA00022737"/>
    </source>
</evidence>
<dbReference type="Gene3D" id="2.120.10.30">
    <property type="entry name" value="TolB, C-terminal domain"/>
    <property type="match status" value="1"/>
</dbReference>
<evidence type="ECO:0000313" key="4">
    <source>
        <dbReference type="RefSeq" id="XP_022336256.1"/>
    </source>
</evidence>
<dbReference type="InterPro" id="IPR011042">
    <property type="entry name" value="6-blade_b-propeller_TolB-like"/>
</dbReference>
<dbReference type="Proteomes" id="UP000694844">
    <property type="component" value="Chromosome 5"/>
</dbReference>
<dbReference type="GO" id="GO:0061630">
    <property type="term" value="F:ubiquitin protein ligase activity"/>
    <property type="evidence" value="ECO:0007669"/>
    <property type="project" value="TreeGrafter"/>
</dbReference>
<evidence type="ECO:0000313" key="3">
    <source>
        <dbReference type="Proteomes" id="UP000694844"/>
    </source>
</evidence>
<dbReference type="GeneID" id="111132724"/>
<gene>
    <name evidence="4" type="primary">LOC111132724</name>
</gene>
<protein>
    <submittedName>
        <fullName evidence="4">Uncharacterized protein LOC111132724</fullName>
    </submittedName>
</protein>
<dbReference type="InterPro" id="IPR001258">
    <property type="entry name" value="NHL_repeat"/>
</dbReference>
<dbReference type="GO" id="GO:0008270">
    <property type="term" value="F:zinc ion binding"/>
    <property type="evidence" value="ECO:0007669"/>
    <property type="project" value="UniProtKB-KW"/>
</dbReference>